<evidence type="ECO:0000313" key="2">
    <source>
        <dbReference type="Proteomes" id="UP000011919"/>
    </source>
</evidence>
<sequence>MSDDENQFIKLIEDNYLGDSRVRVRRKLELLLEDLPKGIEKANAGDAEYAAVYLVAIEKILAAALDEESIAYERFMTKRD</sequence>
<dbReference type="RefSeq" id="WP_008298425.1">
    <property type="nucleotide sequence ID" value="NZ_AOFT01000005.1"/>
</dbReference>
<dbReference type="Proteomes" id="UP000011919">
    <property type="component" value="Unassembled WGS sequence"/>
</dbReference>
<keyword evidence="2" id="KW-1185">Reference proteome</keyword>
<accession>M7NYR6</accession>
<dbReference type="AlphaFoldDB" id="M7NYR6"/>
<dbReference type="STRING" id="1235279.C772_01318"/>
<proteinExistence type="predicted"/>
<organism evidence="1 2">
    <name type="scientific">Bhargavaea cecembensis DSE10</name>
    <dbReference type="NCBI Taxonomy" id="1235279"/>
    <lineage>
        <taxon>Bacteria</taxon>
        <taxon>Bacillati</taxon>
        <taxon>Bacillota</taxon>
        <taxon>Bacilli</taxon>
        <taxon>Bacillales</taxon>
        <taxon>Caryophanaceae</taxon>
        <taxon>Bhargavaea</taxon>
    </lineage>
</organism>
<comment type="caution">
    <text evidence="1">The sequence shown here is derived from an EMBL/GenBank/DDBJ whole genome shotgun (WGS) entry which is preliminary data.</text>
</comment>
<name>M7NYR6_9BACL</name>
<reference evidence="1 2" key="1">
    <citation type="journal article" date="2013" name="Genome Announc.">
        <title>Draft Genome Sequence of Bhargavaea cecembensis Strain DSE10T, Isolated from a Deep-Sea Sediment Sample Collected at a Depth of 5,904 m from the Chagos-Laccadive Ridge System in the Indian Ocean.</title>
        <authorList>
            <person name="Shivaji S."/>
            <person name="Ara S."/>
            <person name="Begum Z."/>
            <person name="Ruth M."/>
            <person name="Singh A."/>
            <person name="Kumar Pinnaka A."/>
        </authorList>
    </citation>
    <scope>NUCLEOTIDE SEQUENCE [LARGE SCALE GENOMIC DNA]</scope>
    <source>
        <strain evidence="1 2">DSE10</strain>
    </source>
</reference>
<protein>
    <submittedName>
        <fullName evidence="1">Uncharacterized protein</fullName>
    </submittedName>
</protein>
<dbReference type="EMBL" id="AOFT01000005">
    <property type="protein sequence ID" value="EMR06790.1"/>
    <property type="molecule type" value="Genomic_DNA"/>
</dbReference>
<evidence type="ECO:0000313" key="1">
    <source>
        <dbReference type="EMBL" id="EMR06790.1"/>
    </source>
</evidence>
<gene>
    <name evidence="1" type="ORF">C772_01318</name>
</gene>